<evidence type="ECO:0000256" key="12">
    <source>
        <dbReference type="ARBA" id="ARBA00022833"/>
    </source>
</evidence>
<feature type="region of interest" description="Disordered" evidence="17">
    <location>
        <begin position="1361"/>
        <end position="1384"/>
    </location>
</feature>
<protein>
    <recommendedName>
        <fullName evidence="14">E3 ubiquitin-protein ligase RNF10</fullName>
        <ecNumber evidence="6">2.3.2.27</ecNumber>
    </recommendedName>
    <alternativeName>
        <fullName evidence="15">RING finger protein 10</fullName>
    </alternativeName>
</protein>
<evidence type="ECO:0000256" key="7">
    <source>
        <dbReference type="ARBA" id="ARBA00022490"/>
    </source>
</evidence>
<dbReference type="Pfam" id="PF15327">
    <property type="entry name" value="Tankyrase_bdg_C"/>
    <property type="match status" value="1"/>
</dbReference>
<feature type="region of interest" description="Disordered" evidence="17">
    <location>
        <begin position="1266"/>
        <end position="1341"/>
    </location>
</feature>
<feature type="region of interest" description="Disordered" evidence="17">
    <location>
        <begin position="1"/>
        <end position="98"/>
    </location>
</feature>
<feature type="compositionally biased region" description="Basic and acidic residues" evidence="17">
    <location>
        <begin position="1109"/>
        <end position="1144"/>
    </location>
</feature>
<feature type="compositionally biased region" description="Low complexity" evidence="17">
    <location>
        <begin position="1146"/>
        <end position="1157"/>
    </location>
</feature>
<organism evidence="19">
    <name type="scientific">Tetraodon nigroviridis</name>
    <name type="common">Spotted green pufferfish</name>
    <name type="synonym">Chelonodon nigroviridis</name>
    <dbReference type="NCBI Taxonomy" id="99883"/>
    <lineage>
        <taxon>Eukaryota</taxon>
        <taxon>Metazoa</taxon>
        <taxon>Chordata</taxon>
        <taxon>Craniata</taxon>
        <taxon>Vertebrata</taxon>
        <taxon>Euteleostomi</taxon>
        <taxon>Actinopterygii</taxon>
        <taxon>Neopterygii</taxon>
        <taxon>Teleostei</taxon>
        <taxon>Neoteleostei</taxon>
        <taxon>Acanthomorphata</taxon>
        <taxon>Eupercaria</taxon>
        <taxon>Tetraodontiformes</taxon>
        <taxon>Tetradontoidea</taxon>
        <taxon>Tetraodontidae</taxon>
        <taxon>Tetraodon</taxon>
    </lineage>
</organism>
<feature type="compositionally biased region" description="Low complexity" evidence="17">
    <location>
        <begin position="1317"/>
        <end position="1328"/>
    </location>
</feature>
<keyword evidence="7" id="KW-0963">Cytoplasm</keyword>
<dbReference type="SMART" id="SM01319">
    <property type="entry name" value="Tankyrase_bdg_C"/>
    <property type="match status" value="1"/>
</dbReference>
<dbReference type="KEGG" id="tng:GSTEN00021621G001"/>
<comment type="caution">
    <text evidence="19">The sequence shown here is derived from an EMBL/GenBank/DDBJ whole genome shotgun (WGS) entry which is preliminary data.</text>
</comment>
<feature type="region of interest" description="Disordered" evidence="17">
    <location>
        <begin position="838"/>
        <end position="857"/>
    </location>
</feature>
<keyword evidence="13" id="KW-0539">Nucleus</keyword>
<feature type="non-terminal residue" evidence="19">
    <location>
        <position position="1"/>
    </location>
</feature>
<dbReference type="SMART" id="SM00184">
    <property type="entry name" value="RING"/>
    <property type="match status" value="1"/>
</dbReference>
<evidence type="ECO:0000259" key="18">
    <source>
        <dbReference type="PROSITE" id="PS50089"/>
    </source>
</evidence>
<dbReference type="FunFam" id="3.30.40.10:FF:000112">
    <property type="entry name" value="RING finger protein 10"/>
    <property type="match status" value="1"/>
</dbReference>
<dbReference type="GO" id="GO:0008270">
    <property type="term" value="F:zinc ion binding"/>
    <property type="evidence" value="ECO:0007669"/>
    <property type="project" value="UniProtKB-KW"/>
</dbReference>
<dbReference type="InterPro" id="IPR001841">
    <property type="entry name" value="Znf_RING"/>
</dbReference>
<dbReference type="EC" id="2.3.2.27" evidence="6"/>
<feature type="compositionally biased region" description="Basic and acidic residues" evidence="17">
    <location>
        <begin position="572"/>
        <end position="589"/>
    </location>
</feature>
<feature type="region of interest" description="Disordered" evidence="17">
    <location>
        <begin position="1446"/>
        <end position="1485"/>
    </location>
</feature>
<dbReference type="InterPro" id="IPR039739">
    <property type="entry name" value="MAG2/RNF10"/>
</dbReference>
<feature type="compositionally biased region" description="Polar residues" evidence="17">
    <location>
        <begin position="1"/>
        <end position="23"/>
    </location>
</feature>
<dbReference type="GO" id="GO:0045944">
    <property type="term" value="P:positive regulation of transcription by RNA polymerase II"/>
    <property type="evidence" value="ECO:0007669"/>
    <property type="project" value="TreeGrafter"/>
</dbReference>
<evidence type="ECO:0000256" key="3">
    <source>
        <dbReference type="ARBA" id="ARBA00004496"/>
    </source>
</evidence>
<feature type="region of interest" description="Disordered" evidence="17">
    <location>
        <begin position="1067"/>
        <end position="1190"/>
    </location>
</feature>
<keyword evidence="11" id="KW-0833">Ubl conjugation pathway</keyword>
<evidence type="ECO:0000256" key="17">
    <source>
        <dbReference type="SAM" id="MobiDB-lite"/>
    </source>
</evidence>
<evidence type="ECO:0000256" key="11">
    <source>
        <dbReference type="ARBA" id="ARBA00022786"/>
    </source>
</evidence>
<evidence type="ECO:0000256" key="4">
    <source>
        <dbReference type="ARBA" id="ARBA00004906"/>
    </source>
</evidence>
<evidence type="ECO:0000256" key="13">
    <source>
        <dbReference type="ARBA" id="ARBA00023242"/>
    </source>
</evidence>
<feature type="compositionally biased region" description="Basic and acidic residues" evidence="17">
    <location>
        <begin position="1278"/>
        <end position="1297"/>
    </location>
</feature>
<dbReference type="Pfam" id="PF00097">
    <property type="entry name" value="zf-C3HC4"/>
    <property type="match status" value="1"/>
</dbReference>
<feature type="compositionally biased region" description="Polar residues" evidence="17">
    <location>
        <begin position="1922"/>
        <end position="1934"/>
    </location>
</feature>
<evidence type="ECO:0000256" key="15">
    <source>
        <dbReference type="ARBA" id="ARBA00035390"/>
    </source>
</evidence>
<keyword evidence="10 16" id="KW-0863">Zinc-finger</keyword>
<dbReference type="SUPFAM" id="SSF57850">
    <property type="entry name" value="RING/U-box"/>
    <property type="match status" value="1"/>
</dbReference>
<dbReference type="PANTHER" id="PTHR12983:SF9">
    <property type="entry name" value="E3 UBIQUITIN-PROTEIN LIGASE RNF10"/>
    <property type="match status" value="1"/>
</dbReference>
<comment type="catalytic activity">
    <reaction evidence="1">
        <text>S-ubiquitinyl-[E2 ubiquitin-conjugating enzyme]-L-cysteine + [acceptor protein]-L-lysine = [E2 ubiquitin-conjugating enzyme]-L-cysteine + N(6)-ubiquitinyl-[acceptor protein]-L-lysine.</text>
        <dbReference type="EC" id="2.3.2.27"/>
    </reaction>
</comment>
<sequence>TNMEKTANSSTGTKVPPRSSSTGPIPGETKAKTEGKNNGSSKRYSRKREPSFPKSDTFPGPRRTNSQKGKNFDKRPPQRGGRQYGVAGGGRREEVAEARRAEFSPAQFAGPKKISLNHLLNFTFEPRGGNGADGGHACWGRRNKWGHKHKPFNKELFLQANCQFVVNDDQDYKAHFTDPDTLVNWDCVQQVVRTPQTSAWTRAAKQCSNKCLLCVCPKRINSHEVPSCPICLYPPLAARITRCGHIFCWPCMLHYLSLSDRSWSKCPICYEAVHTADLKSVVAMETKQYGVGDVITMRLMRREKGSLVAVPSCQWEKVEEPVRFGDTRLSPYSKLLLASPSQALRMVEEEKAALQTQLSLEDDAQGCFLQSALCLLKVATAQKNSLFLCVLLNKRVPLFQPVLEYSSAFDDLVVEVSEVAPLEPPTSPENILECVPEEPPEDMTDLAPELESAEDNPGRAPSNVVPGPYYYFYQADDCQQMFLHPVNIRCLLREYGSLEASPDSITAAVVEIVGHTVTEEIRRRHRYLAHLPLTCEFSICELVLQPPVLSKETLETFADELQKRKRMRQKKLREEKRREKRIEMEENKKQGKCKQRRLRPERAPESPHSPVELVQIPRFISDWRTCSISQRSGLLRAPAAPQHSQTSPWWTPPRLRAAALLPMWGDFRFWQIRVGRPPWAAWRTTPTACRLPRCCETGKPRWTPELGWLQRKISCWPRRRQTATARATDRTGFLCRASRTLSARPSKRPCFSWTAKLRRCRRPSWSQIYLCSFWIQSAAGDRTLDRISEMESSGLVKRMAAEVEVQTGEVGRTMVGGRLHLSPLADSSNSLIQAHLISPEPSKPVPAPKPRLTPKPFAVDKNLVVRPIVAPKPLQRPRSESSPFAGYKPQTPCSPKPPQPAVKAVPAEPERPASTSFKSSNKMHLGQTSKPVAQPFKPAPPLASGDLNEPTKKLKPSSLAHSHSLKKPSAAERSGSLMGVPEKDRSITRAKSMGFLTEVGKEEEEEEDRAGAVPLRPQPRSSRPRPVSELFLHSPTNPTSAPAPGFTWRGRRPLSADLTAKFESIGLSLHRKVPKMKENTPEEKGPPQEGGTETACPEGGVASTVPEQSARKEAGEQRRADSIRFSSERSPDLAAHTAERHDISSADAQRAAGEAAATPTEPDVFVDGEESQERGVAPLRSASGGGQSFSSDLQRVRLFENLVEKHNVLLVDDGQSSPKASPGPTALKRGNSEDEGTLVTATYIDSASPSSPLRAAHAFDTIKMEESRAVSEKVPAAQREDKAMTLRSRRSEAKSPEPPRYLRVGALHKWTAGGLQEEPTGEPVEVTPKQPKTPQTEEQPKAKATYFALTGKNKEVLLSPAEEADPLTVTAPEKIPQVGRNLPPEELFPWTVAGLACNSPKETQMELQQKKAKMKELDREKQRQLKLEKEAFVEFELQRKKVTEKQEFEEKQRALRRQKQLEKQLDMERQEMEKQRLRQEREKKRLEEMERIREMEKRHLLELEKQKQAERAEQERQRLREEVQKVRQRQQELEDRQQPKASALRPTVVDLDSVVRKEPLHKAATRWREPSGYRPAILDVDAFSTRLPHSTGSLLALDSSFGAKPQSTPERDISWKVPSQTAVAWTLSPQDPWELQPVEMSVDQPLVQAGKQGSNARPEERLQVPQRNRSTLLDENLLLGPFGGADGGSRAPQSGVPPAVAPGGTVAELDWLPRELQPQQVCAPVQVHRRSPGSQVSPGHQTTLPVSRVRIRPLGLPSSMSHRSAPPVRAAEPSLSRMRSRSAHREHQRPSWHLRSPVRLSGEAGPGRGRRLQEDQSLRSLASRSRESIRRFSMRSQQRCRYGDAPRPTPPRLVQTCTLLHARVQMALWWRPWRPDGPTAVCSREGRCSRSPARATDAGETLGHDTDSQYGTWETGLRTDDSLTPSSDSHQSPSPRKATPPLAPSDPAQRLDDAVTPSCPLSHRTSSGRRSLTDKSESGGLGLGGAGPRTRRWPAASSQPPRVALFPGVDASALKAQLRKRADSDNPSERPAGLQPQPSRSPKSPFLPRAARVLPPAGGKENGPLCRHSEEDSPQWLKELKSKKRLSQYDGES</sequence>
<evidence type="ECO:0000256" key="6">
    <source>
        <dbReference type="ARBA" id="ARBA00012483"/>
    </source>
</evidence>
<feature type="non-terminal residue" evidence="19">
    <location>
        <position position="2093"/>
    </location>
</feature>
<reference evidence="19" key="1">
    <citation type="journal article" date="2004" name="Nature">
        <title>Genome duplication in the teleost fish Tetraodon nigroviridis reveals the early vertebrate proto-karyotype.</title>
        <authorList>
            <person name="Jaillon O."/>
            <person name="Aury J.-M."/>
            <person name="Brunet F."/>
            <person name="Petit J.-L."/>
            <person name="Stange-Thomann N."/>
            <person name="Mauceli E."/>
            <person name="Bouneau L."/>
            <person name="Fischer C."/>
            <person name="Ozouf-Costaz C."/>
            <person name="Bernot A."/>
            <person name="Nicaud S."/>
            <person name="Jaffe D."/>
            <person name="Fisher S."/>
            <person name="Lutfalla G."/>
            <person name="Dossat C."/>
            <person name="Segurens B."/>
            <person name="Dasilva C."/>
            <person name="Salanoubat M."/>
            <person name="Levy M."/>
            <person name="Boudet N."/>
            <person name="Castellano S."/>
            <person name="Anthouard V."/>
            <person name="Jubin C."/>
            <person name="Castelli V."/>
            <person name="Katinka M."/>
            <person name="Vacherie B."/>
            <person name="Biemont C."/>
            <person name="Skalli Z."/>
            <person name="Cattolico L."/>
            <person name="Poulain J."/>
            <person name="De Berardinis V."/>
            <person name="Cruaud C."/>
            <person name="Duprat S."/>
            <person name="Brottier P."/>
            <person name="Coutanceau J.-P."/>
            <person name="Gouzy J."/>
            <person name="Parra G."/>
            <person name="Lardier G."/>
            <person name="Chapple C."/>
            <person name="McKernan K.J."/>
            <person name="McEwan P."/>
            <person name="Bosak S."/>
            <person name="Kellis M."/>
            <person name="Volff J.-N."/>
            <person name="Guigo R."/>
            <person name="Zody M.C."/>
            <person name="Mesirov J."/>
            <person name="Lindblad-Toh K."/>
            <person name="Birren B."/>
            <person name="Nusbaum C."/>
            <person name="Kahn D."/>
            <person name="Robinson-Rechavi M."/>
            <person name="Laudet V."/>
            <person name="Schachter V."/>
            <person name="Quetier F."/>
            <person name="Saurin W."/>
            <person name="Scarpelli C."/>
            <person name="Wincker P."/>
            <person name="Lander E.S."/>
            <person name="Weissenbach J."/>
            <person name="Roest Crollius H."/>
        </authorList>
    </citation>
    <scope>NUCLEOTIDE SEQUENCE [LARGE SCALE GENOMIC DNA]</scope>
</reference>
<evidence type="ECO:0000256" key="10">
    <source>
        <dbReference type="ARBA" id="ARBA00022771"/>
    </source>
</evidence>
<dbReference type="InterPro" id="IPR032764">
    <property type="entry name" value="Tankyrase-bd_C"/>
</dbReference>
<evidence type="ECO:0000256" key="2">
    <source>
        <dbReference type="ARBA" id="ARBA00004123"/>
    </source>
</evidence>
<dbReference type="CDD" id="cd16536">
    <property type="entry name" value="RING-HC_RNF10"/>
    <property type="match status" value="1"/>
</dbReference>
<keyword evidence="9" id="KW-0479">Metal-binding</keyword>
<feature type="region of interest" description="Disordered" evidence="17">
    <location>
        <begin position="1729"/>
        <end position="1748"/>
    </location>
</feature>
<feature type="compositionally biased region" description="Basic and acidic residues" evidence="17">
    <location>
        <begin position="1499"/>
        <end position="1538"/>
    </location>
</feature>
<dbReference type="GO" id="GO:0031643">
    <property type="term" value="P:positive regulation of myelination"/>
    <property type="evidence" value="ECO:0007669"/>
    <property type="project" value="TreeGrafter"/>
</dbReference>
<evidence type="ECO:0000256" key="5">
    <source>
        <dbReference type="ARBA" id="ARBA00008117"/>
    </source>
</evidence>
<evidence type="ECO:0000256" key="16">
    <source>
        <dbReference type="PROSITE-ProRule" id="PRU00175"/>
    </source>
</evidence>
<keyword evidence="12" id="KW-0862">Zinc</keyword>
<feature type="region of interest" description="Disordered" evidence="17">
    <location>
        <begin position="1756"/>
        <end position="1852"/>
    </location>
</feature>
<feature type="region of interest" description="Disordered" evidence="17">
    <location>
        <begin position="1210"/>
        <end position="1234"/>
    </location>
</feature>
<feature type="compositionally biased region" description="Polar residues" evidence="17">
    <location>
        <begin position="914"/>
        <end position="931"/>
    </location>
</feature>
<feature type="compositionally biased region" description="Polar residues" evidence="17">
    <location>
        <begin position="1732"/>
        <end position="1745"/>
    </location>
</feature>
<dbReference type="PROSITE" id="PS00518">
    <property type="entry name" value="ZF_RING_1"/>
    <property type="match status" value="1"/>
</dbReference>
<feature type="region of interest" description="Disordered" evidence="17">
    <location>
        <begin position="869"/>
        <end position="1049"/>
    </location>
</feature>
<reference evidence="19" key="2">
    <citation type="submission" date="2004-02" db="EMBL/GenBank/DDBJ databases">
        <authorList>
            <consortium name="Genoscope"/>
            <consortium name="Whitehead Institute Centre for Genome Research"/>
        </authorList>
    </citation>
    <scope>NUCLEOTIDE SEQUENCE</scope>
</reference>
<feature type="region of interest" description="Disordered" evidence="17">
    <location>
        <begin position="1499"/>
        <end position="1545"/>
    </location>
</feature>
<feature type="domain" description="RING-type" evidence="18">
    <location>
        <begin position="228"/>
        <end position="269"/>
    </location>
</feature>
<name>Q4SA38_TETNG</name>
<gene>
    <name evidence="19" type="ORF">GSTENG00021621001</name>
</gene>
<dbReference type="PROSITE" id="PS50089">
    <property type="entry name" value="ZF_RING_2"/>
    <property type="match status" value="1"/>
</dbReference>
<dbReference type="GO" id="GO:0061630">
    <property type="term" value="F:ubiquitin protein ligase activity"/>
    <property type="evidence" value="ECO:0007669"/>
    <property type="project" value="UniProtKB-EC"/>
</dbReference>
<evidence type="ECO:0000256" key="1">
    <source>
        <dbReference type="ARBA" id="ARBA00000900"/>
    </source>
</evidence>
<dbReference type="PANTHER" id="PTHR12983">
    <property type="entry name" value="RING FINGER 10 FAMILY MEMBER"/>
    <property type="match status" value="1"/>
</dbReference>
<evidence type="ECO:0000313" key="19">
    <source>
        <dbReference type="EMBL" id="CAG02494.1"/>
    </source>
</evidence>
<evidence type="ECO:0000256" key="14">
    <source>
        <dbReference type="ARBA" id="ARBA00035131"/>
    </source>
</evidence>
<evidence type="ECO:0000256" key="8">
    <source>
        <dbReference type="ARBA" id="ARBA00022679"/>
    </source>
</evidence>
<evidence type="ECO:0000256" key="9">
    <source>
        <dbReference type="ARBA" id="ARBA00022723"/>
    </source>
</evidence>
<accession>Q4SA38</accession>
<dbReference type="GO" id="GO:0000976">
    <property type="term" value="F:transcription cis-regulatory region binding"/>
    <property type="evidence" value="ECO:0007669"/>
    <property type="project" value="TreeGrafter"/>
</dbReference>
<dbReference type="OrthoDB" id="10064108at2759"/>
<dbReference type="GO" id="GO:0005737">
    <property type="term" value="C:cytoplasm"/>
    <property type="evidence" value="ECO:0007669"/>
    <property type="project" value="UniProtKB-SubCell"/>
</dbReference>
<dbReference type="GO" id="GO:0005634">
    <property type="term" value="C:nucleus"/>
    <property type="evidence" value="ECO:0007669"/>
    <property type="project" value="UniProtKB-SubCell"/>
</dbReference>
<comment type="subcellular location">
    <subcellularLocation>
        <location evidence="3">Cytoplasm</location>
    </subcellularLocation>
    <subcellularLocation>
        <location evidence="2">Nucleus</location>
    </subcellularLocation>
</comment>
<feature type="compositionally biased region" description="Pro residues" evidence="17">
    <location>
        <begin position="841"/>
        <end position="853"/>
    </location>
</feature>
<keyword evidence="8" id="KW-0808">Transferase</keyword>
<dbReference type="InterPro" id="IPR018957">
    <property type="entry name" value="Znf_C3HC4_RING-type"/>
</dbReference>
<proteinExistence type="inferred from homology"/>
<dbReference type="InterPro" id="IPR017907">
    <property type="entry name" value="Znf_RING_CS"/>
</dbReference>
<feature type="compositionally biased region" description="Basic and acidic residues" evidence="17">
    <location>
        <begin position="1075"/>
        <end position="1086"/>
    </location>
</feature>
<feature type="region of interest" description="Disordered" evidence="17">
    <location>
        <begin position="565"/>
        <end position="608"/>
    </location>
</feature>
<comment type="pathway">
    <text evidence="4">Protein modification; protein ubiquitination.</text>
</comment>
<feature type="region of interest" description="Disordered" evidence="17">
    <location>
        <begin position="1880"/>
        <end position="2093"/>
    </location>
</feature>
<dbReference type="EMBL" id="CAAE01014692">
    <property type="protein sequence ID" value="CAG02494.1"/>
    <property type="molecule type" value="Genomic_DNA"/>
</dbReference>
<dbReference type="Gene3D" id="3.30.40.10">
    <property type="entry name" value="Zinc/RING finger domain, C3HC4 (zinc finger)"/>
    <property type="match status" value="1"/>
</dbReference>
<dbReference type="InterPro" id="IPR013083">
    <property type="entry name" value="Znf_RING/FYVE/PHD"/>
</dbReference>
<comment type="similarity">
    <text evidence="5">Belongs to the RNF10 family.</text>
</comment>